<evidence type="ECO:0000313" key="3">
    <source>
        <dbReference type="Proteomes" id="UP000472270"/>
    </source>
</evidence>
<proteinExistence type="predicted"/>
<dbReference type="AlphaFoldDB" id="A0A673NLF6"/>
<protein>
    <submittedName>
        <fullName evidence="2">Chromosome 1 open reading frame 53</fullName>
    </submittedName>
</protein>
<feature type="compositionally biased region" description="Polar residues" evidence="1">
    <location>
        <begin position="54"/>
        <end position="63"/>
    </location>
</feature>
<keyword evidence="3" id="KW-1185">Reference proteome</keyword>
<evidence type="ECO:0000313" key="2">
    <source>
        <dbReference type="Ensembl" id="ENSSRHP00000101873.1"/>
    </source>
</evidence>
<dbReference type="PANTHER" id="PTHR21037">
    <property type="entry name" value="39S RIBOSOMAL PROTEIN L14, MITOCHONDRIAL"/>
    <property type="match status" value="1"/>
</dbReference>
<feature type="region of interest" description="Disordered" evidence="1">
    <location>
        <begin position="33"/>
        <end position="65"/>
    </location>
</feature>
<name>A0A673NLF6_9TELE</name>
<dbReference type="InterPro" id="IPR040807">
    <property type="entry name" value="DUF5522"/>
</dbReference>
<dbReference type="Ensembl" id="ENSSRHT00000104623.1">
    <property type="protein sequence ID" value="ENSSRHP00000101873.1"/>
    <property type="gene ID" value="ENSSRHG00000049890.1"/>
</dbReference>
<feature type="compositionally biased region" description="Basic and acidic residues" evidence="1">
    <location>
        <begin position="39"/>
        <end position="53"/>
    </location>
</feature>
<dbReference type="Proteomes" id="UP000472270">
    <property type="component" value="Unassembled WGS sequence"/>
</dbReference>
<dbReference type="PANTHER" id="PTHR21037:SF2">
    <property type="entry name" value="SIMILAR TO NOVEL PROTEIN"/>
    <property type="match status" value="1"/>
</dbReference>
<evidence type="ECO:0000256" key="1">
    <source>
        <dbReference type="SAM" id="MobiDB-lite"/>
    </source>
</evidence>
<dbReference type="Pfam" id="PF17653">
    <property type="entry name" value="DUF5522"/>
    <property type="match status" value="1"/>
</dbReference>
<reference evidence="2" key="2">
    <citation type="submission" date="2025-09" db="UniProtKB">
        <authorList>
            <consortium name="Ensembl"/>
        </authorList>
    </citation>
    <scope>IDENTIFICATION</scope>
</reference>
<sequence>MLLLCSVRLLILTRFKRSRINIIMSNEAYNTRTPRSHCSARESEPNSNSRDKNTPASPDTSTLSDEDRLIHKLHLDACKNQKRTYVDPITGYNVFTEFAHRKRGRCCGSACRHCPYGQINVEDPAKKKTFNSLFYV</sequence>
<accession>A0A673NLF6</accession>
<reference evidence="2" key="1">
    <citation type="submission" date="2025-08" db="UniProtKB">
        <authorList>
            <consortium name="Ensembl"/>
        </authorList>
    </citation>
    <scope>IDENTIFICATION</scope>
</reference>
<organism evidence="2 3">
    <name type="scientific">Sinocyclocheilus rhinocerous</name>
    <dbReference type="NCBI Taxonomy" id="307959"/>
    <lineage>
        <taxon>Eukaryota</taxon>
        <taxon>Metazoa</taxon>
        <taxon>Chordata</taxon>
        <taxon>Craniata</taxon>
        <taxon>Vertebrata</taxon>
        <taxon>Euteleostomi</taxon>
        <taxon>Actinopterygii</taxon>
        <taxon>Neopterygii</taxon>
        <taxon>Teleostei</taxon>
        <taxon>Ostariophysi</taxon>
        <taxon>Cypriniformes</taxon>
        <taxon>Cyprinidae</taxon>
        <taxon>Cyprininae</taxon>
        <taxon>Sinocyclocheilus</taxon>
    </lineage>
</organism>